<dbReference type="InterPro" id="IPR050983">
    <property type="entry name" value="GST_Omega/HSP26"/>
</dbReference>
<dbReference type="InterPro" id="IPR036282">
    <property type="entry name" value="Glutathione-S-Trfase_C_sf"/>
</dbReference>
<evidence type="ECO:0000259" key="1">
    <source>
        <dbReference type="Pfam" id="PF13417"/>
    </source>
</evidence>
<sequence>MIKLYGFSYSNYYNIVKHVLLHKGLPFEEVQQFGADDAYLEISPLGKVPAMTTEHGECMSESTVCCDYLEDAYPFNSPLYPADDYDRARVRQVIKVSELYLELTGRRLIPFSISKSPVPEALAQEVRDGLTKGVAALNSLAEFEPYVMGNKLTMADIYLRYVLGVVALAGALLERDFVAEIDGIEDWQEMMADTDIARKVDADREANGPAFFAYIKERYGI</sequence>
<dbReference type="Pfam" id="PF13417">
    <property type="entry name" value="GST_N_3"/>
    <property type="match status" value="1"/>
</dbReference>
<dbReference type="SFLD" id="SFLDG00358">
    <property type="entry name" value="Main_(cytGST)"/>
    <property type="match status" value="1"/>
</dbReference>
<proteinExistence type="predicted"/>
<dbReference type="SFLD" id="SFLDS00019">
    <property type="entry name" value="Glutathione_Transferase_(cytos"/>
    <property type="match status" value="1"/>
</dbReference>
<dbReference type="SUPFAM" id="SSF47616">
    <property type="entry name" value="GST C-terminal domain-like"/>
    <property type="match status" value="1"/>
</dbReference>
<reference evidence="2 3" key="1">
    <citation type="submission" date="2023-10" db="EMBL/GenBank/DDBJ databases">
        <title>Two novel species belonging to the OM43/NOR5 clade.</title>
        <authorList>
            <person name="Park M."/>
        </authorList>
    </citation>
    <scope>NUCLEOTIDE SEQUENCE [LARGE SCALE GENOMIC DNA]</scope>
    <source>
        <strain evidence="2 3">IMCC45268</strain>
    </source>
</reference>
<gene>
    <name evidence="2" type="ORF">R0137_15230</name>
</gene>
<dbReference type="RefSeq" id="WP_407327262.1">
    <property type="nucleotide sequence ID" value="NZ_CP136865.1"/>
</dbReference>
<dbReference type="InterPro" id="IPR036249">
    <property type="entry name" value="Thioredoxin-like_sf"/>
</dbReference>
<keyword evidence="3" id="KW-1185">Reference proteome</keyword>
<dbReference type="Gene3D" id="3.40.30.10">
    <property type="entry name" value="Glutaredoxin"/>
    <property type="match status" value="1"/>
</dbReference>
<dbReference type="EMBL" id="CP136865">
    <property type="protein sequence ID" value="WOJ96584.1"/>
    <property type="molecule type" value="Genomic_DNA"/>
</dbReference>
<dbReference type="SUPFAM" id="SSF52833">
    <property type="entry name" value="Thioredoxin-like"/>
    <property type="match status" value="1"/>
</dbReference>
<dbReference type="Proteomes" id="UP001626549">
    <property type="component" value="Chromosome"/>
</dbReference>
<evidence type="ECO:0000313" key="3">
    <source>
        <dbReference type="Proteomes" id="UP001626549"/>
    </source>
</evidence>
<evidence type="ECO:0000313" key="2">
    <source>
        <dbReference type="EMBL" id="WOJ96584.1"/>
    </source>
</evidence>
<dbReference type="Gene3D" id="1.20.1050.10">
    <property type="match status" value="1"/>
</dbReference>
<accession>A0ABZ0ICN5</accession>
<name>A0ABZ0ICN5_9GAMM</name>
<dbReference type="InterPro" id="IPR040079">
    <property type="entry name" value="Glutathione_S-Trfase"/>
</dbReference>
<feature type="domain" description="GST N-terminal" evidence="1">
    <location>
        <begin position="4"/>
        <end position="74"/>
    </location>
</feature>
<dbReference type="PANTHER" id="PTHR43968">
    <property type="match status" value="1"/>
</dbReference>
<dbReference type="InterPro" id="IPR004045">
    <property type="entry name" value="Glutathione_S-Trfase_N"/>
</dbReference>
<dbReference type="PANTHER" id="PTHR43968:SF6">
    <property type="entry name" value="GLUTATHIONE S-TRANSFERASE OMEGA"/>
    <property type="match status" value="1"/>
</dbReference>
<protein>
    <submittedName>
        <fullName evidence="2">Glutathione S-transferase family protein</fullName>
    </submittedName>
</protein>
<dbReference type="CDD" id="cd00570">
    <property type="entry name" value="GST_N_family"/>
    <property type="match status" value="1"/>
</dbReference>
<organism evidence="2 3">
    <name type="scientific">Congregibacter brevis</name>
    <dbReference type="NCBI Taxonomy" id="3081201"/>
    <lineage>
        <taxon>Bacteria</taxon>
        <taxon>Pseudomonadati</taxon>
        <taxon>Pseudomonadota</taxon>
        <taxon>Gammaproteobacteria</taxon>
        <taxon>Cellvibrionales</taxon>
        <taxon>Halieaceae</taxon>
        <taxon>Congregibacter</taxon>
    </lineage>
</organism>